<feature type="compositionally biased region" description="Basic and acidic residues" evidence="1">
    <location>
        <begin position="93"/>
        <end position="123"/>
    </location>
</feature>
<keyword evidence="3" id="KW-1185">Reference proteome</keyword>
<dbReference type="AlphaFoldDB" id="A0A9N8DUK1"/>
<evidence type="ECO:0000313" key="2">
    <source>
        <dbReference type="EMBL" id="CAB9508956.1"/>
    </source>
</evidence>
<feature type="compositionally biased region" description="Polar residues" evidence="1">
    <location>
        <begin position="157"/>
        <end position="169"/>
    </location>
</feature>
<feature type="region of interest" description="Disordered" evidence="1">
    <location>
        <begin position="86"/>
        <end position="173"/>
    </location>
</feature>
<comment type="caution">
    <text evidence="2">The sequence shown here is derived from an EMBL/GenBank/DDBJ whole genome shotgun (WGS) entry which is preliminary data.</text>
</comment>
<sequence>MRPNRDPPVGDNIKRKKSICDYSGSSLFDSQADMKYGDIKIANSNYDKYTSMEEDDTELDSKLAEAARQCLLEYKKREEIEKQLGLSFSDNDASSHELGHNLSLDTKRPSFGEEKAQINKDELQTDVDDDDGDDEKEDNLTNSSVSSFEEEENTTSDQYTNVGGKQMSSEQERVSDQNMMILHETAGDDAEPADPLPPLPGFWITLFEFLTCAIVNICATTSTKTDITGTLEYEIPLHSVQDIDDNIGDWGNADTEQESLKPTRIAKAINFSSKRLDEPNAGIALYDEVKLRQEVHTVEIPDEYFDFDDEANDICEELSYVQPRGVPEAVVVKPKKMDDVSVLEDNSVDDTVTEARSIHAWSLSPRRKRRLKAKARASVHKESAAKS</sequence>
<dbReference type="Proteomes" id="UP001153069">
    <property type="component" value="Unassembled WGS sequence"/>
</dbReference>
<evidence type="ECO:0000256" key="1">
    <source>
        <dbReference type="SAM" id="MobiDB-lite"/>
    </source>
</evidence>
<evidence type="ECO:0000313" key="3">
    <source>
        <dbReference type="Proteomes" id="UP001153069"/>
    </source>
</evidence>
<proteinExistence type="predicted"/>
<name>A0A9N8DUK1_9STRA</name>
<accession>A0A9N8DUK1</accession>
<reference evidence="2" key="1">
    <citation type="submission" date="2020-06" db="EMBL/GenBank/DDBJ databases">
        <authorList>
            <consortium name="Plant Systems Biology data submission"/>
        </authorList>
    </citation>
    <scope>NUCLEOTIDE SEQUENCE</scope>
    <source>
        <strain evidence="2">D6</strain>
    </source>
</reference>
<feature type="compositionally biased region" description="Acidic residues" evidence="1">
    <location>
        <begin position="124"/>
        <end position="137"/>
    </location>
</feature>
<gene>
    <name evidence="2" type="ORF">SEMRO_368_G128010.1</name>
</gene>
<organism evidence="2 3">
    <name type="scientific">Seminavis robusta</name>
    <dbReference type="NCBI Taxonomy" id="568900"/>
    <lineage>
        <taxon>Eukaryota</taxon>
        <taxon>Sar</taxon>
        <taxon>Stramenopiles</taxon>
        <taxon>Ochrophyta</taxon>
        <taxon>Bacillariophyta</taxon>
        <taxon>Bacillariophyceae</taxon>
        <taxon>Bacillariophycidae</taxon>
        <taxon>Naviculales</taxon>
        <taxon>Naviculaceae</taxon>
        <taxon>Seminavis</taxon>
    </lineage>
</organism>
<protein>
    <submittedName>
        <fullName evidence="2">Uncharacterized protein</fullName>
    </submittedName>
</protein>
<dbReference type="EMBL" id="CAICTM010000367">
    <property type="protein sequence ID" value="CAB9508956.1"/>
    <property type="molecule type" value="Genomic_DNA"/>
</dbReference>